<name>A0ABP8U4Y0_9ACTN</name>
<evidence type="ECO:0000256" key="2">
    <source>
        <dbReference type="ARBA" id="ARBA00009194"/>
    </source>
</evidence>
<proteinExistence type="inferred from homology"/>
<evidence type="ECO:0000313" key="7">
    <source>
        <dbReference type="Proteomes" id="UP001501442"/>
    </source>
</evidence>
<comment type="caution">
    <text evidence="6">The sequence shown here is derived from an EMBL/GenBank/DDBJ whole genome shotgun (WGS) entry which is preliminary data.</text>
</comment>
<gene>
    <name evidence="6" type="ORF">GCM10023196_008660</name>
</gene>
<evidence type="ECO:0000256" key="4">
    <source>
        <dbReference type="SAM" id="MobiDB-lite"/>
    </source>
</evidence>
<dbReference type="InterPro" id="IPR029046">
    <property type="entry name" value="LolA/LolB/LppX"/>
</dbReference>
<reference evidence="7" key="1">
    <citation type="journal article" date="2019" name="Int. J. Syst. Evol. Microbiol.">
        <title>The Global Catalogue of Microorganisms (GCM) 10K type strain sequencing project: providing services to taxonomists for standard genome sequencing and annotation.</title>
        <authorList>
            <consortium name="The Broad Institute Genomics Platform"/>
            <consortium name="The Broad Institute Genome Sequencing Center for Infectious Disease"/>
            <person name="Wu L."/>
            <person name="Ma J."/>
        </authorList>
    </citation>
    <scope>NUCLEOTIDE SEQUENCE [LARGE SCALE GENOMIC DNA]</scope>
    <source>
        <strain evidence="7">JCM 17939</strain>
    </source>
</reference>
<dbReference type="Proteomes" id="UP001501442">
    <property type="component" value="Unassembled WGS sequence"/>
</dbReference>
<evidence type="ECO:0000256" key="1">
    <source>
        <dbReference type="ARBA" id="ARBA00004196"/>
    </source>
</evidence>
<protein>
    <submittedName>
        <fullName evidence="6">Lipoprotein</fullName>
    </submittedName>
</protein>
<keyword evidence="3" id="KW-1003">Cell membrane</keyword>
<comment type="similarity">
    <text evidence="2">Belongs to the LppX/LprAFG lipoprotein family.</text>
</comment>
<evidence type="ECO:0000256" key="3">
    <source>
        <dbReference type="ARBA" id="ARBA00022475"/>
    </source>
</evidence>
<dbReference type="Pfam" id="PF07161">
    <property type="entry name" value="LppX_LprAFG"/>
    <property type="match status" value="1"/>
</dbReference>
<keyword evidence="3" id="KW-0472">Membrane</keyword>
<sequence length="282" mass="28692">MVRRYAVGTAAGAALMVSLAACGSANGGGGADAVNVSAAQAISLAAQKTSTVKSYKVDITESGTGQASSKAHGVVQVRLTPDLAAVGTLDQAGFGGHSVESGLRAILLGDNLYGKVPSQLTQFTGGKPWVKFSVSKAAQQAGVDLNEILKQADPAQQTKIFTSSKDVRKAGTQTIDGVKTTHYTGTITAKDAAAQLNGKTKQSFQDLYQKGGAKSVAFDLWVGADNLPRKLTAKSAASDGAATATMVYSDYNKSVSVSAPPASQVADGNQLMQNHGGTGLPG</sequence>
<dbReference type="Gene3D" id="2.50.20.20">
    <property type="match status" value="1"/>
</dbReference>
<feature type="chain" id="PRO_5047480653" evidence="5">
    <location>
        <begin position="21"/>
        <end position="282"/>
    </location>
</feature>
<evidence type="ECO:0000256" key="5">
    <source>
        <dbReference type="SAM" id="SignalP"/>
    </source>
</evidence>
<evidence type="ECO:0000313" key="6">
    <source>
        <dbReference type="EMBL" id="GAA4621301.1"/>
    </source>
</evidence>
<feature type="signal peptide" evidence="5">
    <location>
        <begin position="1"/>
        <end position="20"/>
    </location>
</feature>
<keyword evidence="6" id="KW-0449">Lipoprotein</keyword>
<feature type="region of interest" description="Disordered" evidence="4">
    <location>
        <begin position="259"/>
        <end position="282"/>
    </location>
</feature>
<comment type="subcellular location">
    <subcellularLocation>
        <location evidence="1">Cell envelope</location>
    </subcellularLocation>
</comment>
<organism evidence="6 7">
    <name type="scientific">Actinoallomurus vinaceus</name>
    <dbReference type="NCBI Taxonomy" id="1080074"/>
    <lineage>
        <taxon>Bacteria</taxon>
        <taxon>Bacillati</taxon>
        <taxon>Actinomycetota</taxon>
        <taxon>Actinomycetes</taxon>
        <taxon>Streptosporangiales</taxon>
        <taxon>Thermomonosporaceae</taxon>
        <taxon>Actinoallomurus</taxon>
    </lineage>
</organism>
<dbReference type="EMBL" id="BAABHK010000001">
    <property type="protein sequence ID" value="GAA4621301.1"/>
    <property type="molecule type" value="Genomic_DNA"/>
</dbReference>
<dbReference type="SUPFAM" id="SSF89392">
    <property type="entry name" value="Prokaryotic lipoproteins and lipoprotein localization factors"/>
    <property type="match status" value="1"/>
</dbReference>
<dbReference type="PROSITE" id="PS51257">
    <property type="entry name" value="PROKAR_LIPOPROTEIN"/>
    <property type="match status" value="1"/>
</dbReference>
<keyword evidence="7" id="KW-1185">Reference proteome</keyword>
<feature type="compositionally biased region" description="Polar residues" evidence="4">
    <location>
        <begin position="266"/>
        <end position="275"/>
    </location>
</feature>
<accession>A0ABP8U4Y0</accession>
<dbReference type="InterPro" id="IPR009830">
    <property type="entry name" value="LppX/LprAFG"/>
</dbReference>
<keyword evidence="5" id="KW-0732">Signal</keyword>